<evidence type="ECO:0000313" key="4">
    <source>
        <dbReference type="Proteomes" id="UP000886885"/>
    </source>
</evidence>
<keyword evidence="4" id="KW-1185">Reference proteome</keyword>
<name>A0A8X7Y9B3_POPTO</name>
<dbReference type="PANTHER" id="PTHR31776:SF0">
    <property type="entry name" value="ALPHA-L-ARABINOFURANOSIDASE 1"/>
    <property type="match status" value="1"/>
</dbReference>
<reference evidence="3" key="1">
    <citation type="journal article" date="2020" name="bioRxiv">
        <title>Hybrid origin of Populus tomentosa Carr. identified through genome sequencing and phylogenomic analysis.</title>
        <authorList>
            <person name="An X."/>
            <person name="Gao K."/>
            <person name="Chen Z."/>
            <person name="Li J."/>
            <person name="Yang X."/>
            <person name="Yang X."/>
            <person name="Zhou J."/>
            <person name="Guo T."/>
            <person name="Zhao T."/>
            <person name="Huang S."/>
            <person name="Miao D."/>
            <person name="Khan W.U."/>
            <person name="Rao P."/>
            <person name="Ye M."/>
            <person name="Lei B."/>
            <person name="Liao W."/>
            <person name="Wang J."/>
            <person name="Ji L."/>
            <person name="Li Y."/>
            <person name="Guo B."/>
            <person name="Mustafa N.S."/>
            <person name="Li S."/>
            <person name="Yun Q."/>
            <person name="Keller S.R."/>
            <person name="Mao J."/>
            <person name="Zhang R."/>
            <person name="Strauss S.H."/>
        </authorList>
    </citation>
    <scope>NUCLEOTIDE SEQUENCE</scope>
    <source>
        <strain evidence="3">GM15</strain>
        <tissue evidence="3">Leaf</tissue>
    </source>
</reference>
<dbReference type="AlphaFoldDB" id="A0A8X7Y9B3"/>
<keyword evidence="1" id="KW-0325">Glycoprotein</keyword>
<dbReference type="EMBL" id="JAAWWB010000031">
    <property type="protein sequence ID" value="KAG6744617.1"/>
    <property type="molecule type" value="Genomic_DNA"/>
</dbReference>
<sequence length="229" mass="24917">MCFFLPGNDLKFYDAKRSAYPGIKIISNCDGPSHSLDHPADYYDFHVFTSASNLFSMTHKFDRTSRTCPKASVSDYAVTGNDGGTGSLLAALADAGFLIGLKRNRWNPDAIVFNSSKHYGTPSYWVQKFFRESSGATLPDAKLQTNSSTLVASAITWQNSNLPENKVNLKVSIDGLGLNSQLSGSTKTVLTSSNVMDENSFVDPIKVVPAQTTLENADKDIDVVLPPYS</sequence>
<evidence type="ECO:0000313" key="3">
    <source>
        <dbReference type="EMBL" id="KAG6744617.1"/>
    </source>
</evidence>
<organism evidence="3 4">
    <name type="scientific">Populus tomentosa</name>
    <name type="common">Chinese white poplar</name>
    <dbReference type="NCBI Taxonomy" id="118781"/>
    <lineage>
        <taxon>Eukaryota</taxon>
        <taxon>Viridiplantae</taxon>
        <taxon>Streptophyta</taxon>
        <taxon>Embryophyta</taxon>
        <taxon>Tracheophyta</taxon>
        <taxon>Spermatophyta</taxon>
        <taxon>Magnoliopsida</taxon>
        <taxon>eudicotyledons</taxon>
        <taxon>Gunneridae</taxon>
        <taxon>Pentapetalae</taxon>
        <taxon>rosids</taxon>
        <taxon>fabids</taxon>
        <taxon>Malpighiales</taxon>
        <taxon>Salicaceae</taxon>
        <taxon>Saliceae</taxon>
        <taxon>Populus</taxon>
    </lineage>
</organism>
<dbReference type="Pfam" id="PF06964">
    <property type="entry name" value="Alpha-L-AF_C"/>
    <property type="match status" value="1"/>
</dbReference>
<evidence type="ECO:0000259" key="2">
    <source>
        <dbReference type="SMART" id="SM00813"/>
    </source>
</evidence>
<dbReference type="GO" id="GO:0046373">
    <property type="term" value="P:L-arabinose metabolic process"/>
    <property type="evidence" value="ECO:0007669"/>
    <property type="project" value="InterPro"/>
</dbReference>
<dbReference type="SMART" id="SM00813">
    <property type="entry name" value="Alpha-L-AF_C"/>
    <property type="match status" value="1"/>
</dbReference>
<evidence type="ECO:0000256" key="1">
    <source>
        <dbReference type="ARBA" id="ARBA00023180"/>
    </source>
</evidence>
<dbReference type="InterPro" id="IPR010720">
    <property type="entry name" value="Alpha-L-AF_C"/>
</dbReference>
<protein>
    <recommendedName>
        <fullName evidence="2">Alpha-L-arabinofuranosidase C-terminal domain-containing protein</fullName>
    </recommendedName>
</protein>
<comment type="caution">
    <text evidence="3">The sequence shown here is derived from an EMBL/GenBank/DDBJ whole genome shotgun (WGS) entry which is preliminary data.</text>
</comment>
<dbReference type="GO" id="GO:0046556">
    <property type="term" value="F:alpha-L-arabinofuranosidase activity"/>
    <property type="evidence" value="ECO:0007669"/>
    <property type="project" value="InterPro"/>
</dbReference>
<gene>
    <name evidence="3" type="ORF">POTOM_051254</name>
</gene>
<proteinExistence type="predicted"/>
<dbReference type="PANTHER" id="PTHR31776">
    <property type="entry name" value="ALPHA-L-ARABINOFURANOSIDASE 1"/>
    <property type="match status" value="1"/>
</dbReference>
<accession>A0A8X7Y9B3</accession>
<dbReference type="Proteomes" id="UP000886885">
    <property type="component" value="Chromosome 16A"/>
</dbReference>
<dbReference type="InterPro" id="IPR051563">
    <property type="entry name" value="Glycosyl_Hydrolase_51"/>
</dbReference>
<dbReference type="OrthoDB" id="1733867at2759"/>
<feature type="domain" description="Alpha-L-arabinofuranosidase C-terminal" evidence="2">
    <location>
        <begin position="74"/>
        <end position="229"/>
    </location>
</feature>